<dbReference type="GO" id="GO:0006508">
    <property type="term" value="P:proteolysis"/>
    <property type="evidence" value="ECO:0007669"/>
    <property type="project" value="InterPro"/>
</dbReference>
<dbReference type="Proteomes" id="UP000288259">
    <property type="component" value="Unassembled WGS sequence"/>
</dbReference>
<dbReference type="GO" id="GO:0070573">
    <property type="term" value="F:metallodipeptidase activity"/>
    <property type="evidence" value="ECO:0007669"/>
    <property type="project" value="InterPro"/>
</dbReference>
<evidence type="ECO:0000313" key="3">
    <source>
        <dbReference type="Proteomes" id="UP000288259"/>
    </source>
</evidence>
<comment type="caution">
    <text evidence="2">The sequence shown here is derived from an EMBL/GenBank/DDBJ whole genome shotgun (WGS) entry which is preliminary data.</text>
</comment>
<dbReference type="AlphaFoldDB" id="A0A432YHW9"/>
<organism evidence="2 3">
    <name type="scientific">Pseudidiomarina insulisalsae</name>
    <dbReference type="NCBI Taxonomy" id="575789"/>
    <lineage>
        <taxon>Bacteria</taxon>
        <taxon>Pseudomonadati</taxon>
        <taxon>Pseudomonadota</taxon>
        <taxon>Gammaproteobacteria</taxon>
        <taxon>Alteromonadales</taxon>
        <taxon>Idiomarinaceae</taxon>
        <taxon>Pseudidiomarina</taxon>
    </lineage>
</organism>
<dbReference type="InterPro" id="IPR032466">
    <property type="entry name" value="Metal_Hydrolase"/>
</dbReference>
<reference evidence="3" key="1">
    <citation type="journal article" date="2018" name="Front. Microbiol.">
        <title>Genome-Based Analysis Reveals the Taxonomy and Diversity of the Family Idiomarinaceae.</title>
        <authorList>
            <person name="Liu Y."/>
            <person name="Lai Q."/>
            <person name="Shao Z."/>
        </authorList>
    </citation>
    <scope>NUCLEOTIDE SEQUENCE [LARGE SCALE GENOMIC DNA]</scope>
    <source>
        <strain evidence="3">CVS-6</strain>
    </source>
</reference>
<gene>
    <name evidence="2" type="ORF">CWI71_06615</name>
</gene>
<dbReference type="RefSeq" id="WP_126754590.1">
    <property type="nucleotide sequence ID" value="NZ_PIPY01000006.1"/>
</dbReference>
<dbReference type="EMBL" id="PIPY01000006">
    <property type="protein sequence ID" value="RUO60534.1"/>
    <property type="molecule type" value="Genomic_DNA"/>
</dbReference>
<dbReference type="PANTHER" id="PTHR10443">
    <property type="entry name" value="MICROSOMAL DIPEPTIDASE"/>
    <property type="match status" value="1"/>
</dbReference>
<keyword evidence="3" id="KW-1185">Reference proteome</keyword>
<sequence length="397" mass="44017">MVSAVSLAVVAALQAPVNAQQYQASERAIKLAQENMLIDTHIDVPYRLTEKWADVTQATEGGDFDYPRAVEGGLNVPFMSIYIPAQLEQTPGASKQLAHQLIDSMEAVAWRAPDKFAMAYTVADVEQQFDQGLMSIALGMENGSPMEGDMANLKEFYDRGIRYITLSHSLSNHIADSSYDIRRQWNGLSPFGKELVVEMNNIGMMIDISHVSDDAFWQTLALSKAPVIASHSSLRRYTPGFERNMSDDMIKALGENGGVIMINFGSTFVTQAANRYRDMINQQVEKVIAELGEDSEEAKQRIAELRADNPFPFATLEQVLDHIDHVVELVGIDHVGIGSDYDGVGDSLPVGLKDVSTYPNLVQGLLDRGYSDADIKKILNENLLRVWREVETYAANH</sequence>
<keyword evidence="1" id="KW-0175">Coiled coil</keyword>
<dbReference type="Pfam" id="PF01244">
    <property type="entry name" value="Peptidase_M19"/>
    <property type="match status" value="1"/>
</dbReference>
<protein>
    <submittedName>
        <fullName evidence="2">Peptidase M19</fullName>
    </submittedName>
</protein>
<name>A0A432YHW9_9GAMM</name>
<feature type="coiled-coil region" evidence="1">
    <location>
        <begin position="281"/>
        <end position="308"/>
    </location>
</feature>
<dbReference type="PANTHER" id="PTHR10443:SF12">
    <property type="entry name" value="DIPEPTIDASE"/>
    <property type="match status" value="1"/>
</dbReference>
<dbReference type="CDD" id="cd01301">
    <property type="entry name" value="rDP_like"/>
    <property type="match status" value="1"/>
</dbReference>
<dbReference type="PROSITE" id="PS51365">
    <property type="entry name" value="RENAL_DIPEPTIDASE_2"/>
    <property type="match status" value="1"/>
</dbReference>
<dbReference type="Gene3D" id="3.20.20.140">
    <property type="entry name" value="Metal-dependent hydrolases"/>
    <property type="match status" value="1"/>
</dbReference>
<evidence type="ECO:0000256" key="1">
    <source>
        <dbReference type="SAM" id="Coils"/>
    </source>
</evidence>
<dbReference type="InterPro" id="IPR008257">
    <property type="entry name" value="Pept_M19"/>
</dbReference>
<proteinExistence type="predicted"/>
<dbReference type="OrthoDB" id="9804920at2"/>
<accession>A0A432YHW9</accession>
<evidence type="ECO:0000313" key="2">
    <source>
        <dbReference type="EMBL" id="RUO60534.1"/>
    </source>
</evidence>
<dbReference type="SUPFAM" id="SSF51556">
    <property type="entry name" value="Metallo-dependent hydrolases"/>
    <property type="match status" value="1"/>
</dbReference>